<keyword evidence="1" id="KW-0732">Signal</keyword>
<comment type="caution">
    <text evidence="2">The sequence shown here is derived from an EMBL/GenBank/DDBJ whole genome shotgun (WGS) entry which is preliminary data.</text>
</comment>
<evidence type="ECO:0000313" key="2">
    <source>
        <dbReference type="EMBL" id="MFC7421394.1"/>
    </source>
</evidence>
<proteinExistence type="predicted"/>
<dbReference type="PROSITE" id="PS51257">
    <property type="entry name" value="PROKAR_LIPOPROTEIN"/>
    <property type="match status" value="1"/>
</dbReference>
<organism evidence="2 3">
    <name type="scientific">Iodobacter arcticus</name>
    <dbReference type="NCBI Taxonomy" id="590593"/>
    <lineage>
        <taxon>Bacteria</taxon>
        <taxon>Pseudomonadati</taxon>
        <taxon>Pseudomonadota</taxon>
        <taxon>Betaproteobacteria</taxon>
        <taxon>Neisseriales</taxon>
        <taxon>Chitinibacteraceae</taxon>
        <taxon>Iodobacter</taxon>
    </lineage>
</organism>
<gene>
    <name evidence="2" type="ORF">ACFQNF_16130</name>
</gene>
<evidence type="ECO:0000256" key="1">
    <source>
        <dbReference type="SAM" id="SignalP"/>
    </source>
</evidence>
<dbReference type="EMBL" id="JBHTBQ010000033">
    <property type="protein sequence ID" value="MFC7421394.1"/>
    <property type="molecule type" value="Genomic_DNA"/>
</dbReference>
<keyword evidence="3" id="KW-1185">Reference proteome</keyword>
<evidence type="ECO:0008006" key="4">
    <source>
        <dbReference type="Google" id="ProtNLM"/>
    </source>
</evidence>
<dbReference type="RefSeq" id="WP_380188952.1">
    <property type="nucleotide sequence ID" value="NZ_JBHTBQ010000033.1"/>
</dbReference>
<accession>A0ABW2R2C7</accession>
<sequence length="153" mass="17783">MYKYLLLAGIVFMLSACCSYQTTVNETRWATKNANEPLAKAEMRCQSAVMLLARQEAKKYHLHTQEQLCTEIYSKAQMTFVSRSGKVLDNDSPRSIAYRATLYEHCLAEDREELNQRSKENAEGLYFDRCMTERGFSQETYQVQRCQDGLNFM</sequence>
<protein>
    <recommendedName>
        <fullName evidence="4">Lipoprotein</fullName>
    </recommendedName>
</protein>
<name>A0ABW2R2C7_9NEIS</name>
<reference evidence="3" key="1">
    <citation type="journal article" date="2019" name="Int. J. Syst. Evol. Microbiol.">
        <title>The Global Catalogue of Microorganisms (GCM) 10K type strain sequencing project: providing services to taxonomists for standard genome sequencing and annotation.</title>
        <authorList>
            <consortium name="The Broad Institute Genomics Platform"/>
            <consortium name="The Broad Institute Genome Sequencing Center for Infectious Disease"/>
            <person name="Wu L."/>
            <person name="Ma J."/>
        </authorList>
    </citation>
    <scope>NUCLEOTIDE SEQUENCE [LARGE SCALE GENOMIC DNA]</scope>
    <source>
        <strain evidence="3">CCUG 62945</strain>
    </source>
</reference>
<dbReference type="Proteomes" id="UP001596473">
    <property type="component" value="Unassembled WGS sequence"/>
</dbReference>
<feature type="chain" id="PRO_5046281878" description="Lipoprotein" evidence="1">
    <location>
        <begin position="22"/>
        <end position="153"/>
    </location>
</feature>
<feature type="signal peptide" evidence="1">
    <location>
        <begin position="1"/>
        <end position="21"/>
    </location>
</feature>
<evidence type="ECO:0000313" key="3">
    <source>
        <dbReference type="Proteomes" id="UP001596473"/>
    </source>
</evidence>